<evidence type="ECO:0000256" key="9">
    <source>
        <dbReference type="ARBA" id="ARBA00022927"/>
    </source>
</evidence>
<dbReference type="GO" id="GO:0006888">
    <property type="term" value="P:endoplasmic reticulum to Golgi vesicle-mediated transport"/>
    <property type="evidence" value="ECO:0007669"/>
    <property type="project" value="TreeGrafter"/>
</dbReference>
<dbReference type="EMBL" id="JAKJXP020000001">
    <property type="protein sequence ID" value="KAK7757695.1"/>
    <property type="molecule type" value="Genomic_DNA"/>
</dbReference>
<evidence type="ECO:0000256" key="4">
    <source>
        <dbReference type="ARBA" id="ARBA00015856"/>
    </source>
</evidence>
<proteinExistence type="inferred from homology"/>
<dbReference type="GO" id="GO:0006505">
    <property type="term" value="P:GPI anchor metabolic process"/>
    <property type="evidence" value="ECO:0007669"/>
    <property type="project" value="TreeGrafter"/>
</dbReference>
<evidence type="ECO:0000256" key="1">
    <source>
        <dbReference type="ARBA" id="ARBA00003496"/>
    </source>
</evidence>
<comment type="similarity">
    <text evidence="3 12">Belongs to the GPI inositol-deacylase family.</text>
</comment>
<organism evidence="15 16">
    <name type="scientific">Diatrype stigma</name>
    <dbReference type="NCBI Taxonomy" id="117547"/>
    <lineage>
        <taxon>Eukaryota</taxon>
        <taxon>Fungi</taxon>
        <taxon>Dikarya</taxon>
        <taxon>Ascomycota</taxon>
        <taxon>Pezizomycotina</taxon>
        <taxon>Sordariomycetes</taxon>
        <taxon>Xylariomycetidae</taxon>
        <taxon>Xylariales</taxon>
        <taxon>Diatrypaceae</taxon>
        <taxon>Diatrype</taxon>
    </lineage>
</organism>
<evidence type="ECO:0000256" key="12">
    <source>
        <dbReference type="RuleBase" id="RU365011"/>
    </source>
</evidence>
<feature type="transmembrane region" description="Helical" evidence="12">
    <location>
        <begin position="119"/>
        <end position="140"/>
    </location>
</feature>
<comment type="function">
    <text evidence="1 12">Involved in inositol deacylation of GPI-anchored proteins which plays important roles in the quality control and ER-associated degradation of GPI-anchored proteins.</text>
</comment>
<feature type="compositionally biased region" description="Polar residues" evidence="13">
    <location>
        <begin position="1"/>
        <end position="11"/>
    </location>
</feature>
<keyword evidence="16" id="KW-1185">Reference proteome</keyword>
<keyword evidence="9 12" id="KW-0653">Protein transport</keyword>
<feature type="domain" description="GPI inositol-deacylase PGAP1-like alpha/beta" evidence="14">
    <location>
        <begin position="196"/>
        <end position="438"/>
    </location>
</feature>
<dbReference type="InterPro" id="IPR029058">
    <property type="entry name" value="AB_hydrolase_fold"/>
</dbReference>
<dbReference type="AlphaFoldDB" id="A0AAN9UY32"/>
<dbReference type="GO" id="GO:0005789">
    <property type="term" value="C:endoplasmic reticulum membrane"/>
    <property type="evidence" value="ECO:0007669"/>
    <property type="project" value="UniProtKB-SubCell"/>
</dbReference>
<dbReference type="GO" id="GO:0015031">
    <property type="term" value="P:protein transport"/>
    <property type="evidence" value="ECO:0007669"/>
    <property type="project" value="UniProtKB-KW"/>
</dbReference>
<comment type="subcellular location">
    <subcellularLocation>
        <location evidence="2">Endoplasmic reticulum membrane</location>
        <topology evidence="2">Multi-pass membrane protein</topology>
    </subcellularLocation>
</comment>
<evidence type="ECO:0000256" key="7">
    <source>
        <dbReference type="ARBA" id="ARBA00022801"/>
    </source>
</evidence>
<gene>
    <name evidence="15" type="primary">BST1</name>
    <name evidence="15" type="ORF">SLS62_000072</name>
</gene>
<evidence type="ECO:0000256" key="3">
    <source>
        <dbReference type="ARBA" id="ARBA00006931"/>
    </source>
</evidence>
<keyword evidence="8 12" id="KW-0256">Endoplasmic reticulum</keyword>
<evidence type="ECO:0000256" key="13">
    <source>
        <dbReference type="SAM" id="MobiDB-lite"/>
    </source>
</evidence>
<evidence type="ECO:0000313" key="16">
    <source>
        <dbReference type="Proteomes" id="UP001320420"/>
    </source>
</evidence>
<dbReference type="Gene3D" id="3.40.50.1820">
    <property type="entry name" value="alpha/beta hydrolase"/>
    <property type="match status" value="1"/>
</dbReference>
<comment type="caution">
    <text evidence="12">Lacks conserved residue(s) required for the propagation of feature annotation.</text>
</comment>
<dbReference type="PANTHER" id="PTHR15495:SF7">
    <property type="entry name" value="GPI INOSITOL-DEACYLASE"/>
    <property type="match status" value="1"/>
</dbReference>
<dbReference type="GO" id="GO:0050185">
    <property type="term" value="F:phosphatidylinositol deacylase activity"/>
    <property type="evidence" value="ECO:0007669"/>
    <property type="project" value="TreeGrafter"/>
</dbReference>
<evidence type="ECO:0000256" key="6">
    <source>
        <dbReference type="ARBA" id="ARBA00022692"/>
    </source>
</evidence>
<evidence type="ECO:0000256" key="8">
    <source>
        <dbReference type="ARBA" id="ARBA00022824"/>
    </source>
</evidence>
<keyword evidence="7 12" id="KW-0378">Hydrolase</keyword>
<evidence type="ECO:0000256" key="5">
    <source>
        <dbReference type="ARBA" id="ARBA00022448"/>
    </source>
</evidence>
<dbReference type="InterPro" id="IPR039529">
    <property type="entry name" value="PGAP1/BST1"/>
</dbReference>
<keyword evidence="6 12" id="KW-0812">Transmembrane</keyword>
<keyword evidence="5 12" id="KW-0813">Transport</keyword>
<dbReference type="Pfam" id="PF25141">
    <property type="entry name" value="PGAP1_2nd"/>
    <property type="match status" value="1"/>
</dbReference>
<keyword evidence="10 12" id="KW-1133">Transmembrane helix</keyword>
<evidence type="ECO:0000256" key="2">
    <source>
        <dbReference type="ARBA" id="ARBA00004477"/>
    </source>
</evidence>
<accession>A0AAN9UY32</accession>
<protein>
    <recommendedName>
        <fullName evidence="4 12">GPI inositol-deacylase</fullName>
        <ecNumber evidence="12">3.1.-.-</ecNumber>
    </recommendedName>
</protein>
<keyword evidence="11 12" id="KW-0472">Membrane</keyword>
<comment type="caution">
    <text evidence="15">The sequence shown here is derived from an EMBL/GenBank/DDBJ whole genome shotgun (WGS) entry which is preliminary data.</text>
</comment>
<dbReference type="InterPro" id="IPR012908">
    <property type="entry name" value="PGAP1-ab_dom-like"/>
</dbReference>
<dbReference type="EC" id="3.1.-.-" evidence="12"/>
<name>A0AAN9UY32_9PEZI</name>
<evidence type="ECO:0000259" key="14">
    <source>
        <dbReference type="Pfam" id="PF07819"/>
    </source>
</evidence>
<evidence type="ECO:0000313" key="15">
    <source>
        <dbReference type="EMBL" id="KAK7757695.1"/>
    </source>
</evidence>
<reference evidence="15 16" key="1">
    <citation type="submission" date="2024-02" db="EMBL/GenBank/DDBJ databases">
        <title>De novo assembly and annotation of 12 fungi associated with fruit tree decline syndrome in Ontario, Canada.</title>
        <authorList>
            <person name="Sulman M."/>
            <person name="Ellouze W."/>
            <person name="Ilyukhin E."/>
        </authorList>
    </citation>
    <scope>NUCLEOTIDE SEQUENCE [LARGE SCALE GENOMIC DNA]</scope>
    <source>
        <strain evidence="15 16">M11/M66-122</strain>
    </source>
</reference>
<dbReference type="PANTHER" id="PTHR15495">
    <property type="entry name" value="NEGATIVE REGULATOR OF VESICLE FORMATION-RELATED"/>
    <property type="match status" value="1"/>
</dbReference>
<dbReference type="Pfam" id="PF07819">
    <property type="entry name" value="PGAP1"/>
    <property type="match status" value="1"/>
</dbReference>
<evidence type="ECO:0000256" key="11">
    <source>
        <dbReference type="ARBA" id="ARBA00023136"/>
    </source>
</evidence>
<dbReference type="FunFam" id="3.40.50.1820:FF:000056">
    <property type="entry name" value="GPI inositol-deacylase"/>
    <property type="match status" value="1"/>
</dbReference>
<sequence>MKRRSSGSSEDSAPAHVETTQSREPASSNERHSTIRRSPSNHQEPRNSSTAPSSARNRLSGANADWKTAQDENGSLAKASSVAHSLSVLTASEDDSIKGERIVGRRPNRSRSSWFHSQWAPSFLTLLTTVIGIVLLYGVLESSTKLHCDVKGCRMSYMRPSYIKFDDFDTEHTRFASKYSLYLYREQNEANSGAKVSGIPVLFIPGNAGSYKQVRPIASETANYFHDVLQHDAAVTGAGVKNLDFFTVDFNEDFTAFDGQTMLDQAEYVNEAIRYILSLYLDPRLSDRDPSLPDPTSVIVLGHSMGGIVARTILIMPNYQSNSVNTIITMSAPHARPPVTFDPQIVQIYEDINEYWRNSYAQEWENNPLWHVTLVSIAGGGLDTVVPSDYAGLESIVPGTHGFTVFTSTIPNVWTSMDHQAITWCDQFRKVITRALYQIVDNGRASQTKSRAERMSVFKKWFLTGMENITETTLRHKDPSTLLTLEDSSNSIVPLGERLVLRNLGSSGEPKTHLIPIPPSSMSDTKSFTLLSNIELEASGGDGPLEVLFCSVLPAQPGQANILFTLDLDLSSQNPGSTRLACTNAASDVVFLPASTHKTVNPFFGDGERPVQPFSYLQYDLKDISDYHFVAVVERTGSLTPSWVVAEFSDGIDSRSTRHISLRQLLASGLQFQLPSERPMVTEVNIPSVQSSLLAYNLEIDDQGCAQHKELFAPLVRQYLSEPYESKYFVNARRVELPVLERSNLRIEYFDTLDRGSFG</sequence>
<feature type="region of interest" description="Disordered" evidence="13">
    <location>
        <begin position="1"/>
        <end position="59"/>
    </location>
</feature>
<feature type="compositionally biased region" description="Polar residues" evidence="13">
    <location>
        <begin position="36"/>
        <end position="57"/>
    </location>
</feature>
<feature type="compositionally biased region" description="Polar residues" evidence="13">
    <location>
        <begin position="18"/>
        <end position="28"/>
    </location>
</feature>
<dbReference type="Proteomes" id="UP001320420">
    <property type="component" value="Unassembled WGS sequence"/>
</dbReference>
<evidence type="ECO:0000256" key="10">
    <source>
        <dbReference type="ARBA" id="ARBA00022989"/>
    </source>
</evidence>
<dbReference type="SUPFAM" id="SSF53474">
    <property type="entry name" value="alpha/beta-Hydrolases"/>
    <property type="match status" value="1"/>
</dbReference>